<evidence type="ECO:0000256" key="2">
    <source>
        <dbReference type="ARBA" id="ARBA00022729"/>
    </source>
</evidence>
<dbReference type="EMBL" id="DXFQ01000056">
    <property type="protein sequence ID" value="HIX19640.1"/>
    <property type="molecule type" value="Genomic_DNA"/>
</dbReference>
<dbReference type="PANTHER" id="PTHR35089">
    <property type="entry name" value="CHAPERONE PROTEIN SKP"/>
    <property type="match status" value="1"/>
</dbReference>
<evidence type="ECO:0000256" key="4">
    <source>
        <dbReference type="SAM" id="SignalP"/>
    </source>
</evidence>
<feature type="coiled-coil region" evidence="3">
    <location>
        <begin position="52"/>
        <end position="116"/>
    </location>
</feature>
<evidence type="ECO:0000256" key="1">
    <source>
        <dbReference type="ARBA" id="ARBA00009091"/>
    </source>
</evidence>
<dbReference type="SUPFAM" id="SSF111384">
    <property type="entry name" value="OmpH-like"/>
    <property type="match status" value="1"/>
</dbReference>
<gene>
    <name evidence="5" type="ORF">H9862_03445</name>
</gene>
<dbReference type="AlphaFoldDB" id="A0A9D2AGS5"/>
<organism evidence="5 6">
    <name type="scientific">Candidatus Akkermansia intestinigallinarum</name>
    <dbReference type="NCBI Taxonomy" id="2838431"/>
    <lineage>
        <taxon>Bacteria</taxon>
        <taxon>Pseudomonadati</taxon>
        <taxon>Verrucomicrobiota</taxon>
        <taxon>Verrucomicrobiia</taxon>
        <taxon>Verrucomicrobiales</taxon>
        <taxon>Akkermansiaceae</taxon>
        <taxon>Akkermansia</taxon>
    </lineage>
</organism>
<dbReference type="Pfam" id="PF03938">
    <property type="entry name" value="OmpH"/>
    <property type="match status" value="1"/>
</dbReference>
<dbReference type="Proteomes" id="UP000823964">
    <property type="component" value="Unassembled WGS sequence"/>
</dbReference>
<keyword evidence="2 4" id="KW-0732">Signal</keyword>
<protein>
    <submittedName>
        <fullName evidence="5">OmpH family outer membrane protein</fullName>
    </submittedName>
</protein>
<feature type="chain" id="PRO_5039303136" evidence="4">
    <location>
        <begin position="23"/>
        <end position="224"/>
    </location>
</feature>
<keyword evidence="3" id="KW-0175">Coiled coil</keyword>
<dbReference type="InterPro" id="IPR005632">
    <property type="entry name" value="Chaperone_Skp"/>
</dbReference>
<dbReference type="Gene3D" id="3.30.910.20">
    <property type="entry name" value="Skp domain"/>
    <property type="match status" value="1"/>
</dbReference>
<accession>A0A9D2AGS5</accession>
<proteinExistence type="inferred from homology"/>
<comment type="similarity">
    <text evidence="1">Belongs to the Skp family.</text>
</comment>
<sequence>MKYTMISAVALAASALTGMAQADTKVAAVNVREVFLSYHKRFDVEEKSQKLLASIRQEVEGRQKKITALQEEIKALAAQGDSSLSESRMRQLREEYDRKMNELRALENELRDFVQRREVGLNKVRQDMLRVVFTDISKVIQDIAAKGDYDLVINSSSASTQVGGLSIATETFPYVKDSLNVTPEVIKALNADAPAGFNPEEAQRKLVEQVGAMTSGAEGEEAKK</sequence>
<dbReference type="InterPro" id="IPR024930">
    <property type="entry name" value="Skp_dom_sf"/>
</dbReference>
<dbReference type="PANTHER" id="PTHR35089:SF1">
    <property type="entry name" value="CHAPERONE PROTEIN SKP"/>
    <property type="match status" value="1"/>
</dbReference>
<evidence type="ECO:0000313" key="6">
    <source>
        <dbReference type="Proteomes" id="UP000823964"/>
    </source>
</evidence>
<reference evidence="5" key="2">
    <citation type="submission" date="2021-04" db="EMBL/GenBank/DDBJ databases">
        <authorList>
            <person name="Gilroy R."/>
        </authorList>
    </citation>
    <scope>NUCLEOTIDE SEQUENCE</scope>
    <source>
        <strain evidence="5">14975</strain>
    </source>
</reference>
<reference evidence="5" key="1">
    <citation type="journal article" date="2021" name="PeerJ">
        <title>Extensive microbial diversity within the chicken gut microbiome revealed by metagenomics and culture.</title>
        <authorList>
            <person name="Gilroy R."/>
            <person name="Ravi A."/>
            <person name="Getino M."/>
            <person name="Pursley I."/>
            <person name="Horton D.L."/>
            <person name="Alikhan N.F."/>
            <person name="Baker D."/>
            <person name="Gharbi K."/>
            <person name="Hall N."/>
            <person name="Watson M."/>
            <person name="Adriaenssens E.M."/>
            <person name="Foster-Nyarko E."/>
            <person name="Jarju S."/>
            <person name="Secka A."/>
            <person name="Antonio M."/>
            <person name="Oren A."/>
            <person name="Chaudhuri R.R."/>
            <person name="La Ragione R."/>
            <person name="Hildebrand F."/>
            <person name="Pallen M.J."/>
        </authorList>
    </citation>
    <scope>NUCLEOTIDE SEQUENCE</scope>
    <source>
        <strain evidence="5">14975</strain>
    </source>
</reference>
<evidence type="ECO:0000313" key="5">
    <source>
        <dbReference type="EMBL" id="HIX19640.1"/>
    </source>
</evidence>
<dbReference type="GO" id="GO:0051082">
    <property type="term" value="F:unfolded protein binding"/>
    <property type="evidence" value="ECO:0007669"/>
    <property type="project" value="InterPro"/>
</dbReference>
<comment type="caution">
    <text evidence="5">The sequence shown here is derived from an EMBL/GenBank/DDBJ whole genome shotgun (WGS) entry which is preliminary data.</text>
</comment>
<dbReference type="GO" id="GO:0050821">
    <property type="term" value="P:protein stabilization"/>
    <property type="evidence" value="ECO:0007669"/>
    <property type="project" value="TreeGrafter"/>
</dbReference>
<evidence type="ECO:0000256" key="3">
    <source>
        <dbReference type="SAM" id="Coils"/>
    </source>
</evidence>
<dbReference type="GO" id="GO:0005829">
    <property type="term" value="C:cytosol"/>
    <property type="evidence" value="ECO:0007669"/>
    <property type="project" value="TreeGrafter"/>
</dbReference>
<dbReference type="SMART" id="SM00935">
    <property type="entry name" value="OmpH"/>
    <property type="match status" value="1"/>
</dbReference>
<name>A0A9D2AGS5_9BACT</name>
<feature type="signal peptide" evidence="4">
    <location>
        <begin position="1"/>
        <end position="22"/>
    </location>
</feature>